<dbReference type="STRING" id="592050.SAMN05421875_1721"/>
<dbReference type="Proteomes" id="UP000199002">
    <property type="component" value="Unassembled WGS sequence"/>
</dbReference>
<gene>
    <name evidence="1" type="ORF">SAMN05421875_1721</name>
</gene>
<dbReference type="RefSeq" id="WP_092701731.1">
    <property type="nucleotide sequence ID" value="NZ_FNQJ01000072.1"/>
</dbReference>
<feature type="non-terminal residue" evidence="1">
    <location>
        <position position="155"/>
    </location>
</feature>
<proteinExistence type="predicted"/>
<dbReference type="Pfam" id="PF13730">
    <property type="entry name" value="HTH_36"/>
    <property type="match status" value="1"/>
</dbReference>
<evidence type="ECO:0000313" key="2">
    <source>
        <dbReference type="Proteomes" id="UP000199002"/>
    </source>
</evidence>
<dbReference type="EMBL" id="FNQJ01000072">
    <property type="protein sequence ID" value="SEA97700.1"/>
    <property type="molecule type" value="Genomic_DNA"/>
</dbReference>
<dbReference type="Gene3D" id="1.10.10.10">
    <property type="entry name" value="Winged helix-like DNA-binding domain superfamily/Winged helix DNA-binding domain"/>
    <property type="match status" value="1"/>
</dbReference>
<dbReference type="InterPro" id="IPR036390">
    <property type="entry name" value="WH_DNA-bd_sf"/>
</dbReference>
<sequence>MNEKLVAAPKAIGRELQKSGWVQTDKKAHEAWARFTLHKPTASALLHYMCAYMVDQNALVVSQSVLAKRLGVSQRTIATAISDLSANQWIQIVRLGKGKECAYVVNDRVAWDKPRDKLNLSLFSANVVADADDQDDLDGPPLKRIPVLFPGERQL</sequence>
<evidence type="ECO:0000313" key="1">
    <source>
        <dbReference type="EMBL" id="SEA97700.1"/>
    </source>
</evidence>
<accession>A0A1H4FLK8</accession>
<reference evidence="2" key="1">
    <citation type="submission" date="2016-10" db="EMBL/GenBank/DDBJ databases">
        <authorList>
            <person name="Varghese N."/>
            <person name="Submissions S."/>
        </authorList>
    </citation>
    <scope>NUCLEOTIDE SEQUENCE [LARGE SCALE GENOMIC DNA]</scope>
    <source>
        <strain evidence="2">DSM 25157</strain>
    </source>
</reference>
<protein>
    <submittedName>
        <fullName evidence="1">Helix-turn-helix domain-containing protein</fullName>
    </submittedName>
</protein>
<organism evidence="1 2">
    <name type="scientific">Acidovorax soli</name>
    <dbReference type="NCBI Taxonomy" id="592050"/>
    <lineage>
        <taxon>Bacteria</taxon>
        <taxon>Pseudomonadati</taxon>
        <taxon>Pseudomonadota</taxon>
        <taxon>Betaproteobacteria</taxon>
        <taxon>Burkholderiales</taxon>
        <taxon>Comamonadaceae</taxon>
        <taxon>Acidovorax</taxon>
    </lineage>
</organism>
<dbReference type="GeneID" id="34231566"/>
<dbReference type="InterPro" id="IPR036388">
    <property type="entry name" value="WH-like_DNA-bd_sf"/>
</dbReference>
<keyword evidence="2" id="KW-1185">Reference proteome</keyword>
<dbReference type="AlphaFoldDB" id="A0A1H4FLK8"/>
<dbReference type="SUPFAM" id="SSF46785">
    <property type="entry name" value="Winged helix' DNA-binding domain"/>
    <property type="match status" value="1"/>
</dbReference>
<name>A0A1H4FLK8_9BURK</name>